<dbReference type="InterPro" id="IPR002656">
    <property type="entry name" value="Acyl_transf_3_dom"/>
</dbReference>
<keyword evidence="5" id="KW-1185">Reference proteome</keyword>
<feature type="transmembrane region" description="Helical" evidence="2">
    <location>
        <begin position="130"/>
        <end position="151"/>
    </location>
</feature>
<feature type="transmembrane region" description="Helical" evidence="2">
    <location>
        <begin position="353"/>
        <end position="381"/>
    </location>
</feature>
<sequence>MSQASYLYTRIREALPWSGGDPNVKGDPRKSVKWIDGLRGIASFLVVLTHLSRAWDRELFAPRDTEDASPRLLQLPFFRIPWQGRIGVTIFAFLTGYVCALKPMKLLRNGNRLGAFTAVGKSAFRRPPRLIMPATIALIISWIMAQCRAFVTANRSDCWWCRYAAPDLEDSFGKEVLRLFKNFLTTWTTGYMAYDDHQWALLPLLMTSMLVYLLTCATMFMKFRWRMFVYLIMFLYFHQDAAKNTETFQMQGVYGMFLSDLSYEVSFQEFLQKWKWPRRVVAAFLAISGLFIAGYPGDHPEWADWSNYMLKLAHYIFPPDVNIGKRYTAIGVDLVILAIYISPSVKEFLSNRLLLWLGAQSFAVYLVHGTLLRTVLCWMLYGITGQPFDPEKKQEGKDEPVWIPIRPPWVVAISIPLWICLVYFCATMWTKYVDPFCARMTQKMEDRMFVEDEKPPTQSESLPLTSMPMQTA</sequence>
<dbReference type="InterPro" id="IPR050879">
    <property type="entry name" value="Acyltransferase_3"/>
</dbReference>
<proteinExistence type="predicted"/>
<feature type="transmembrane region" description="Helical" evidence="2">
    <location>
        <begin position="280"/>
        <end position="297"/>
    </location>
</feature>
<accession>A0A0U5HFV2</accession>
<feature type="transmembrane region" description="Helical" evidence="2">
    <location>
        <begin position="323"/>
        <end position="341"/>
    </location>
</feature>
<keyword evidence="2" id="KW-0472">Membrane</keyword>
<dbReference type="EMBL" id="CDMC01000002">
    <property type="protein sequence ID" value="CEN60220.1"/>
    <property type="molecule type" value="Genomic_DNA"/>
</dbReference>
<dbReference type="GO" id="GO:0016747">
    <property type="term" value="F:acyltransferase activity, transferring groups other than amino-acyl groups"/>
    <property type="evidence" value="ECO:0007669"/>
    <property type="project" value="InterPro"/>
</dbReference>
<feature type="transmembrane region" description="Helical" evidence="2">
    <location>
        <begin position="409"/>
        <end position="430"/>
    </location>
</feature>
<evidence type="ECO:0000259" key="3">
    <source>
        <dbReference type="Pfam" id="PF01757"/>
    </source>
</evidence>
<dbReference type="OrthoDB" id="5405781at2759"/>
<dbReference type="PANTHER" id="PTHR23028">
    <property type="entry name" value="ACETYLTRANSFERASE"/>
    <property type="match status" value="1"/>
</dbReference>
<feature type="compositionally biased region" description="Polar residues" evidence="1">
    <location>
        <begin position="456"/>
        <end position="472"/>
    </location>
</feature>
<evidence type="ECO:0000313" key="4">
    <source>
        <dbReference type="EMBL" id="CEN60220.1"/>
    </source>
</evidence>
<feature type="domain" description="Acyltransferase 3" evidence="3">
    <location>
        <begin position="33"/>
        <end position="422"/>
    </location>
</feature>
<dbReference type="PANTHER" id="PTHR23028:SF128">
    <property type="entry name" value="ACYLTRANSFERASE 3 DOMAIN-CONTAINING PROTEIN"/>
    <property type="match status" value="1"/>
</dbReference>
<feature type="transmembrane region" description="Helical" evidence="2">
    <location>
        <begin position="82"/>
        <end position="101"/>
    </location>
</feature>
<name>A0A0U5HFV2_ASPCI</name>
<evidence type="ECO:0000256" key="2">
    <source>
        <dbReference type="SAM" id="Phobius"/>
    </source>
</evidence>
<keyword evidence="2" id="KW-1133">Transmembrane helix</keyword>
<feature type="region of interest" description="Disordered" evidence="1">
    <location>
        <begin position="450"/>
        <end position="472"/>
    </location>
</feature>
<dbReference type="AlphaFoldDB" id="A0A0U5HFV2"/>
<feature type="transmembrane region" description="Helical" evidence="2">
    <location>
        <begin position="199"/>
        <end position="221"/>
    </location>
</feature>
<gene>
    <name evidence="4" type="ORF">ASPCAL02661</name>
</gene>
<reference evidence="5" key="1">
    <citation type="journal article" date="2016" name="Genome Announc.">
        <title>Draft genome sequences of fungus Aspergillus calidoustus.</title>
        <authorList>
            <person name="Horn F."/>
            <person name="Linde J."/>
            <person name="Mattern D.J."/>
            <person name="Walther G."/>
            <person name="Guthke R."/>
            <person name="Scherlach K."/>
            <person name="Martin K."/>
            <person name="Brakhage A.A."/>
            <person name="Petzke L."/>
            <person name="Valiante V."/>
        </authorList>
    </citation>
    <scope>NUCLEOTIDE SEQUENCE [LARGE SCALE GENOMIC DNA]</scope>
    <source>
        <strain evidence="5">SF006504</strain>
    </source>
</reference>
<dbReference type="Proteomes" id="UP000054771">
    <property type="component" value="Unassembled WGS sequence"/>
</dbReference>
<evidence type="ECO:0000256" key="1">
    <source>
        <dbReference type="SAM" id="MobiDB-lite"/>
    </source>
</evidence>
<dbReference type="STRING" id="454130.A0A0U5HFV2"/>
<organism evidence="4 5">
    <name type="scientific">Aspergillus calidoustus</name>
    <dbReference type="NCBI Taxonomy" id="454130"/>
    <lineage>
        <taxon>Eukaryota</taxon>
        <taxon>Fungi</taxon>
        <taxon>Dikarya</taxon>
        <taxon>Ascomycota</taxon>
        <taxon>Pezizomycotina</taxon>
        <taxon>Eurotiomycetes</taxon>
        <taxon>Eurotiomycetidae</taxon>
        <taxon>Eurotiales</taxon>
        <taxon>Aspergillaceae</taxon>
        <taxon>Aspergillus</taxon>
        <taxon>Aspergillus subgen. Nidulantes</taxon>
    </lineage>
</organism>
<dbReference type="OMA" id="DSHWFRR"/>
<protein>
    <recommendedName>
        <fullName evidence="3">Acyltransferase 3 domain-containing protein</fullName>
    </recommendedName>
</protein>
<evidence type="ECO:0000313" key="5">
    <source>
        <dbReference type="Proteomes" id="UP000054771"/>
    </source>
</evidence>
<dbReference type="Pfam" id="PF01757">
    <property type="entry name" value="Acyl_transf_3"/>
    <property type="match status" value="1"/>
</dbReference>
<keyword evidence="2" id="KW-0812">Transmembrane</keyword>